<evidence type="ECO:0000313" key="2">
    <source>
        <dbReference type="Proteomes" id="UP000229315"/>
    </source>
</evidence>
<dbReference type="Proteomes" id="UP000229315">
    <property type="component" value="Unassembled WGS sequence"/>
</dbReference>
<organism evidence="1 2">
    <name type="scientific">Candidatus Kaiserbacteria bacterium CG10_big_fil_rev_8_21_14_0_10_45_20</name>
    <dbReference type="NCBI Taxonomy" id="1974607"/>
    <lineage>
        <taxon>Bacteria</taxon>
        <taxon>Candidatus Kaiseribacteriota</taxon>
    </lineage>
</organism>
<proteinExistence type="predicted"/>
<sequence>MTWLIGTQEDFIHSDLPLREQEKTREMLKAYRIKSRQKGVQKETVTGNVCAQRMDVSESALGIASQEEEREENFIPKPEVVKQTIPTHPDVLKQKDFEVFYCVTCSKQASLKRVSFLTGEDMHYCADCFPVD</sequence>
<protein>
    <submittedName>
        <fullName evidence="1">Uncharacterized protein</fullName>
    </submittedName>
</protein>
<dbReference type="EMBL" id="PFBH01000001">
    <property type="protein sequence ID" value="PIR85553.1"/>
    <property type="molecule type" value="Genomic_DNA"/>
</dbReference>
<reference evidence="2" key="1">
    <citation type="submission" date="2017-09" db="EMBL/GenBank/DDBJ databases">
        <title>Depth-based differentiation of microbial function through sediment-hosted aquifers and enrichment of novel symbionts in the deep terrestrial subsurface.</title>
        <authorList>
            <person name="Probst A.J."/>
            <person name="Ladd B."/>
            <person name="Jarett J.K."/>
            <person name="Geller-Mcgrath D.E."/>
            <person name="Sieber C.M.K."/>
            <person name="Emerson J.B."/>
            <person name="Anantharaman K."/>
            <person name="Thomas B.C."/>
            <person name="Malmstrom R."/>
            <person name="Stieglmeier M."/>
            <person name="Klingl A."/>
            <person name="Woyke T."/>
            <person name="Ryan C.M."/>
            <person name="Banfield J.F."/>
        </authorList>
    </citation>
    <scope>NUCLEOTIDE SEQUENCE [LARGE SCALE GENOMIC DNA]</scope>
</reference>
<accession>A0A2H0UGL6</accession>
<dbReference type="AlphaFoldDB" id="A0A2H0UGL6"/>
<gene>
    <name evidence="1" type="ORF">COU15_00455</name>
</gene>
<name>A0A2H0UGL6_9BACT</name>
<evidence type="ECO:0000313" key="1">
    <source>
        <dbReference type="EMBL" id="PIR85553.1"/>
    </source>
</evidence>
<comment type="caution">
    <text evidence="1">The sequence shown here is derived from an EMBL/GenBank/DDBJ whole genome shotgun (WGS) entry which is preliminary data.</text>
</comment>